<dbReference type="AlphaFoldDB" id="A0A7T9R323"/>
<dbReference type="RefSeq" id="WP_198480893.1">
    <property type="nucleotide sequence ID" value="NZ_CP066022.1"/>
</dbReference>
<dbReference type="EMBL" id="CP066022">
    <property type="protein sequence ID" value="QQB74328.1"/>
    <property type="molecule type" value="Genomic_DNA"/>
</dbReference>
<evidence type="ECO:0000259" key="1">
    <source>
        <dbReference type="PROSITE" id="PS51186"/>
    </source>
</evidence>
<dbReference type="PANTHER" id="PTHR43792:SF1">
    <property type="entry name" value="N-ACETYLTRANSFERASE DOMAIN-CONTAINING PROTEIN"/>
    <property type="match status" value="1"/>
</dbReference>
<feature type="domain" description="N-acetyltransferase" evidence="1">
    <location>
        <begin position="8"/>
        <end position="171"/>
    </location>
</feature>
<gene>
    <name evidence="2" type="ORF">I6H56_02295</name>
    <name evidence="3" type="ORF">I6I83_01430</name>
</gene>
<dbReference type="SUPFAM" id="SSF55729">
    <property type="entry name" value="Acyl-CoA N-acyltransferases (Nat)"/>
    <property type="match status" value="1"/>
</dbReference>
<keyword evidence="4" id="KW-1185">Reference proteome</keyword>
<reference evidence="2 5" key="1">
    <citation type="submission" date="2020-12" db="EMBL/GenBank/DDBJ databases">
        <title>FDA dAtabase for Regulatory Grade micrObial Sequences (FDA-ARGOS): Supporting development and validation of Infectious Disease Dx tests.</title>
        <authorList>
            <person name="Sproer C."/>
            <person name="Gronow S."/>
            <person name="Severitt S."/>
            <person name="Schroder I."/>
            <person name="Tallon L."/>
            <person name="Sadzewicz L."/>
            <person name="Zhao X."/>
            <person name="Boylan J."/>
            <person name="Ott S."/>
            <person name="Bowen H."/>
            <person name="Vavikolanu K."/>
            <person name="Mehta A."/>
            <person name="Aluvathingal J."/>
            <person name="Nadendla S."/>
            <person name="Lowell S."/>
            <person name="Myers T."/>
            <person name="Yan Y."/>
            <person name="Sichtig H."/>
        </authorList>
    </citation>
    <scope>NUCLEOTIDE SEQUENCE [LARGE SCALE GENOMIC DNA]</scope>
    <source>
        <strain evidence="3 4">FDAARGOS_1126</strain>
        <strain evidence="2 5">FDAARGOS_999</strain>
    </source>
</reference>
<keyword evidence="2" id="KW-0808">Transferase</keyword>
<evidence type="ECO:0000313" key="5">
    <source>
        <dbReference type="Proteomes" id="UP000595577"/>
    </source>
</evidence>
<dbReference type="EMBL" id="CP068114">
    <property type="protein sequence ID" value="QQS87836.1"/>
    <property type="molecule type" value="Genomic_DNA"/>
</dbReference>
<dbReference type="Pfam" id="PF13302">
    <property type="entry name" value="Acetyltransf_3"/>
    <property type="match status" value="1"/>
</dbReference>
<accession>A0A7T9R323</accession>
<dbReference type="PROSITE" id="PS51186">
    <property type="entry name" value="GNAT"/>
    <property type="match status" value="1"/>
</dbReference>
<dbReference type="PANTHER" id="PTHR43792">
    <property type="entry name" value="GNAT FAMILY, PUTATIVE (AFU_ORTHOLOGUE AFUA_3G00765)-RELATED-RELATED"/>
    <property type="match status" value="1"/>
</dbReference>
<dbReference type="InterPro" id="IPR051531">
    <property type="entry name" value="N-acetyltransferase"/>
</dbReference>
<dbReference type="InterPro" id="IPR016181">
    <property type="entry name" value="Acyl_CoA_acyltransferase"/>
</dbReference>
<organism evidence="2 5">
    <name type="scientific">Fusobacterium canifelinum</name>
    <dbReference type="NCBI Taxonomy" id="285729"/>
    <lineage>
        <taxon>Bacteria</taxon>
        <taxon>Fusobacteriati</taxon>
        <taxon>Fusobacteriota</taxon>
        <taxon>Fusobacteriia</taxon>
        <taxon>Fusobacteriales</taxon>
        <taxon>Fusobacteriaceae</taxon>
        <taxon>Fusobacterium</taxon>
    </lineage>
</organism>
<dbReference type="Proteomes" id="UP000595577">
    <property type="component" value="Chromosome"/>
</dbReference>
<evidence type="ECO:0000313" key="4">
    <source>
        <dbReference type="Proteomes" id="UP000595375"/>
    </source>
</evidence>
<evidence type="ECO:0000313" key="2">
    <source>
        <dbReference type="EMBL" id="QQB74328.1"/>
    </source>
</evidence>
<name>A0A7T9R323_9FUSO</name>
<proteinExistence type="predicted"/>
<evidence type="ECO:0000313" key="3">
    <source>
        <dbReference type="EMBL" id="QQS87836.1"/>
    </source>
</evidence>
<protein>
    <submittedName>
        <fullName evidence="2">GNAT family N-acetyltransferase</fullName>
    </submittedName>
</protein>
<dbReference type="Gene3D" id="3.40.630.30">
    <property type="match status" value="1"/>
</dbReference>
<dbReference type="GO" id="GO:0016747">
    <property type="term" value="F:acyltransferase activity, transferring groups other than amino-acyl groups"/>
    <property type="evidence" value="ECO:0007669"/>
    <property type="project" value="InterPro"/>
</dbReference>
<dbReference type="Proteomes" id="UP000595375">
    <property type="component" value="Chromosome"/>
</dbReference>
<sequence>MHLKTDRLDIRPFSHDDIEDTYEIYSNKDVCKYLLEDAWEYKNKNEEFNKKLDNNKLEEDSQLNLAVLLNGKVIGDISIWYTSMKQTVEIGFVFNLNFFGKGYAKESAKAVVKELFEKYNVHRIQANLDARNISSAKLCSSIGMRREAHFIKDYWNKGEWTDSFVYGMLTTDIIN</sequence>
<dbReference type="InterPro" id="IPR000182">
    <property type="entry name" value="GNAT_dom"/>
</dbReference>